<dbReference type="PANTHER" id="PTHR31589:SF221">
    <property type="entry name" value="LIGASE, PUTATIVE (DUF239)-RELATED"/>
    <property type="match status" value="1"/>
</dbReference>
<evidence type="ECO:0000313" key="3">
    <source>
        <dbReference type="Proteomes" id="UP001054821"/>
    </source>
</evidence>
<protein>
    <recommendedName>
        <fullName evidence="1">Neprosin PEP catalytic domain-containing protein</fullName>
    </recommendedName>
</protein>
<keyword evidence="3" id="KW-1185">Reference proteome</keyword>
<dbReference type="PROSITE" id="PS52045">
    <property type="entry name" value="NEPROSIN_PEP_CD"/>
    <property type="match status" value="1"/>
</dbReference>
<dbReference type="Pfam" id="PF03080">
    <property type="entry name" value="Neprosin"/>
    <property type="match status" value="1"/>
</dbReference>
<gene>
    <name evidence="2" type="ORF">L3X38_016150</name>
</gene>
<dbReference type="PANTHER" id="PTHR31589">
    <property type="entry name" value="PROTEIN, PUTATIVE (DUF239)-RELATED-RELATED"/>
    <property type="match status" value="1"/>
</dbReference>
<evidence type="ECO:0000259" key="1">
    <source>
        <dbReference type="PROSITE" id="PS52045"/>
    </source>
</evidence>
<accession>A0AAD4W5D9</accession>
<organism evidence="2 3">
    <name type="scientific">Prunus dulcis</name>
    <name type="common">Almond</name>
    <name type="synonym">Amygdalus dulcis</name>
    <dbReference type="NCBI Taxonomy" id="3755"/>
    <lineage>
        <taxon>Eukaryota</taxon>
        <taxon>Viridiplantae</taxon>
        <taxon>Streptophyta</taxon>
        <taxon>Embryophyta</taxon>
        <taxon>Tracheophyta</taxon>
        <taxon>Spermatophyta</taxon>
        <taxon>Magnoliopsida</taxon>
        <taxon>eudicotyledons</taxon>
        <taxon>Gunneridae</taxon>
        <taxon>Pentapetalae</taxon>
        <taxon>rosids</taxon>
        <taxon>fabids</taxon>
        <taxon>Rosales</taxon>
        <taxon>Rosaceae</taxon>
        <taxon>Amygdaloideae</taxon>
        <taxon>Amygdaleae</taxon>
        <taxon>Prunus</taxon>
    </lineage>
</organism>
<feature type="domain" description="Neprosin PEP catalytic" evidence="1">
    <location>
        <begin position="1"/>
        <end position="88"/>
    </location>
</feature>
<comment type="caution">
    <text evidence="2">The sequence shown here is derived from an EMBL/GenBank/DDBJ whole genome shotgun (WGS) entry which is preliminary data.</text>
</comment>
<dbReference type="EMBL" id="JAJFAZ020000003">
    <property type="protein sequence ID" value="KAI5336881.1"/>
    <property type="molecule type" value="Genomic_DNA"/>
</dbReference>
<dbReference type="Proteomes" id="UP001054821">
    <property type="component" value="Chromosome 3"/>
</dbReference>
<dbReference type="InterPro" id="IPR004314">
    <property type="entry name" value="Neprosin"/>
</dbReference>
<sequence length="88" mass="9577">MGSGHFPEEGFGKASYVRNLLYMDDSSPLTLQKKLATITIICVTFKDAAGLQTFVSKPSCYNLNVKDKTPNMGTHFYYGGPGFSATCP</sequence>
<evidence type="ECO:0000313" key="2">
    <source>
        <dbReference type="EMBL" id="KAI5336881.1"/>
    </source>
</evidence>
<proteinExistence type="predicted"/>
<reference evidence="2 3" key="1">
    <citation type="journal article" date="2022" name="G3 (Bethesda)">
        <title>Whole-genome sequence and methylome profiling of the almond [Prunus dulcis (Mill.) D.A. Webb] cultivar 'Nonpareil'.</title>
        <authorList>
            <person name="D'Amico-Willman K.M."/>
            <person name="Ouma W.Z."/>
            <person name="Meulia T."/>
            <person name="Sideli G.M."/>
            <person name="Gradziel T.M."/>
            <person name="Fresnedo-Ramirez J."/>
        </authorList>
    </citation>
    <scope>NUCLEOTIDE SEQUENCE [LARGE SCALE GENOMIC DNA]</scope>
    <source>
        <strain evidence="2">Clone GOH B32 T37-40</strain>
    </source>
</reference>
<name>A0AAD4W5D9_PRUDU</name>
<dbReference type="InterPro" id="IPR053168">
    <property type="entry name" value="Glutamic_endopeptidase"/>
</dbReference>
<dbReference type="AlphaFoldDB" id="A0AAD4W5D9"/>